<dbReference type="PROSITE" id="PS00181">
    <property type="entry name" value="GLNA_ATP"/>
    <property type="match status" value="1"/>
</dbReference>
<dbReference type="PROSITE" id="PS51987">
    <property type="entry name" value="GS_CATALYTIC"/>
    <property type="match status" value="1"/>
</dbReference>
<dbReference type="Pfam" id="PF00120">
    <property type="entry name" value="Gln-synt_C"/>
    <property type="match status" value="1"/>
</dbReference>
<dbReference type="SUPFAM" id="SSF54368">
    <property type="entry name" value="Glutamine synthetase, N-terminal domain"/>
    <property type="match status" value="1"/>
</dbReference>
<feature type="domain" description="GS catalytic" evidence="6">
    <location>
        <begin position="112"/>
        <end position="455"/>
    </location>
</feature>
<name>A0ABU0H775_9HYPH</name>
<evidence type="ECO:0000256" key="1">
    <source>
        <dbReference type="ARBA" id="ARBA00001946"/>
    </source>
</evidence>
<dbReference type="GO" id="GO:0004356">
    <property type="term" value="F:glutamine synthetase activity"/>
    <property type="evidence" value="ECO:0007669"/>
    <property type="project" value="UniProtKB-EC"/>
</dbReference>
<sequence length="455" mass="50026">MDAKLESTASVEIADVKTKLADSSVQYLMASYVDMHGVSKAKMVPVDHLPQMMEGSELFTGAALDGVPQEVNDEEVSAHPDAKSLTVLPWRPNVAWFASDLWLAGAPFESCSRGILKRQMSEAAKLGYTFNLGMEAEFYVMADTPDGPMPLSERRLSKPCYDGSMLLDNMDWIEEMVSAMNNLGWDVYSFDQEDGLGQFEIDFTYADAVTMSDRFTFLRLMASNIARQNGAFASFMPKPYADRTGSGAHFNMSFADIASGKNAFADRADPRGCGLSKLGYQFIAGVLRHLPAICAVVAPTVNSYKRLVKQGSMSGFTWAPIFACYGGNNRTNALRIPLSGGRVELRAADSACNPYLGAAMVLAAGLEGIREQLDPGEPNRGNMYESSEAELTARGIKQLPRTLGEAVEAFAADPLSRQVMGDAMADSWTNYKRGEWLSYMAHVSQWEQDRYLRFF</sequence>
<comment type="caution">
    <text evidence="7">The sequence shown here is derived from an EMBL/GenBank/DDBJ whole genome shotgun (WGS) entry which is preliminary data.</text>
</comment>
<dbReference type="InterPro" id="IPR027303">
    <property type="entry name" value="Gln_synth_gly_rich_site"/>
</dbReference>
<dbReference type="InterPro" id="IPR014746">
    <property type="entry name" value="Gln_synth/guanido_kin_cat_dom"/>
</dbReference>
<gene>
    <name evidence="7" type="ORF">QO014_002545</name>
</gene>
<dbReference type="Proteomes" id="UP001241603">
    <property type="component" value="Unassembled WGS sequence"/>
</dbReference>
<protein>
    <submittedName>
        <fullName evidence="7">Glutamine synthetase</fullName>
        <ecNumber evidence="7">6.3.1.2</ecNumber>
    </submittedName>
</protein>
<keyword evidence="8" id="KW-1185">Reference proteome</keyword>
<evidence type="ECO:0000256" key="3">
    <source>
        <dbReference type="ARBA" id="ARBA00022842"/>
    </source>
</evidence>
<evidence type="ECO:0000256" key="5">
    <source>
        <dbReference type="RuleBase" id="RU000384"/>
    </source>
</evidence>
<dbReference type="EMBL" id="JAUSVO010000003">
    <property type="protein sequence ID" value="MDQ0438153.1"/>
    <property type="molecule type" value="Genomic_DNA"/>
</dbReference>
<evidence type="ECO:0000256" key="2">
    <source>
        <dbReference type="ARBA" id="ARBA00022598"/>
    </source>
</evidence>
<evidence type="ECO:0000259" key="6">
    <source>
        <dbReference type="PROSITE" id="PS51987"/>
    </source>
</evidence>
<dbReference type="RefSeq" id="WP_266349060.1">
    <property type="nucleotide sequence ID" value="NZ_JAPKNG010000003.1"/>
</dbReference>
<accession>A0ABU0H775</accession>
<dbReference type="PANTHER" id="PTHR43785">
    <property type="entry name" value="GAMMA-GLUTAMYLPUTRESCINE SYNTHETASE"/>
    <property type="match status" value="1"/>
</dbReference>
<dbReference type="Gene3D" id="3.10.20.70">
    <property type="entry name" value="Glutamine synthetase, N-terminal domain"/>
    <property type="match status" value="1"/>
</dbReference>
<proteinExistence type="inferred from homology"/>
<comment type="similarity">
    <text evidence="4 5">Belongs to the glutamine synthetase family.</text>
</comment>
<evidence type="ECO:0000313" key="8">
    <source>
        <dbReference type="Proteomes" id="UP001241603"/>
    </source>
</evidence>
<evidence type="ECO:0000313" key="7">
    <source>
        <dbReference type="EMBL" id="MDQ0438153.1"/>
    </source>
</evidence>
<keyword evidence="3" id="KW-0460">Magnesium</keyword>
<dbReference type="EC" id="6.3.1.2" evidence="7"/>
<dbReference type="SUPFAM" id="SSF55931">
    <property type="entry name" value="Glutamine synthetase/guanido kinase"/>
    <property type="match status" value="1"/>
</dbReference>
<comment type="cofactor">
    <cofactor evidence="1">
        <name>Mg(2+)</name>
        <dbReference type="ChEBI" id="CHEBI:18420"/>
    </cofactor>
</comment>
<organism evidence="7 8">
    <name type="scientific">Kaistia dalseonensis</name>
    <dbReference type="NCBI Taxonomy" id="410840"/>
    <lineage>
        <taxon>Bacteria</taxon>
        <taxon>Pseudomonadati</taxon>
        <taxon>Pseudomonadota</taxon>
        <taxon>Alphaproteobacteria</taxon>
        <taxon>Hyphomicrobiales</taxon>
        <taxon>Kaistiaceae</taxon>
        <taxon>Kaistia</taxon>
    </lineage>
</organism>
<dbReference type="PANTHER" id="PTHR43785:SF14">
    <property type="entry name" value="GLUTAMINE SYNTHETASE"/>
    <property type="match status" value="1"/>
</dbReference>
<evidence type="ECO:0000256" key="4">
    <source>
        <dbReference type="PROSITE-ProRule" id="PRU01331"/>
    </source>
</evidence>
<dbReference type="Gene3D" id="3.30.590.10">
    <property type="entry name" value="Glutamine synthetase/guanido kinase, catalytic domain"/>
    <property type="match status" value="1"/>
</dbReference>
<dbReference type="NCBIfam" id="TIGR03105">
    <property type="entry name" value="gln_synth_III"/>
    <property type="match status" value="1"/>
</dbReference>
<dbReference type="InterPro" id="IPR036651">
    <property type="entry name" value="Gln_synt_N_sf"/>
</dbReference>
<reference evidence="7 8" key="1">
    <citation type="submission" date="2023-07" db="EMBL/GenBank/DDBJ databases">
        <title>Genomic Encyclopedia of Type Strains, Phase IV (KMG-IV): sequencing the most valuable type-strain genomes for metagenomic binning, comparative biology and taxonomic classification.</title>
        <authorList>
            <person name="Goeker M."/>
        </authorList>
    </citation>
    <scope>NUCLEOTIDE SEQUENCE [LARGE SCALE GENOMIC DNA]</scope>
    <source>
        <strain evidence="7 8">B6-8</strain>
    </source>
</reference>
<dbReference type="InterPro" id="IPR017536">
    <property type="entry name" value="Glutamine_synthetase_typeIII"/>
</dbReference>
<dbReference type="InterPro" id="IPR008146">
    <property type="entry name" value="Gln_synth_cat_dom"/>
</dbReference>
<dbReference type="SMART" id="SM01230">
    <property type="entry name" value="Gln-synt_C"/>
    <property type="match status" value="1"/>
</dbReference>
<keyword evidence="2 7" id="KW-0436">Ligase</keyword>